<name>A0A4P6YU27_9LACO</name>
<dbReference type="Proteomes" id="UP000292886">
    <property type="component" value="Chromosome"/>
</dbReference>
<dbReference type="KEGG" id="wei:EQG49_06990"/>
<dbReference type="OrthoDB" id="2452521at2"/>
<dbReference type="AlphaFoldDB" id="A0A4P6YU27"/>
<reference evidence="2" key="1">
    <citation type="submission" date="2019-03" db="EMBL/GenBank/DDBJ databases">
        <title>Weissella sp. 26KH-42 Genome sequencing.</title>
        <authorList>
            <person name="Heo J."/>
            <person name="Kim S.-J."/>
            <person name="Kim J.-S."/>
            <person name="Hong S.-B."/>
            <person name="Kwon S.-W."/>
        </authorList>
    </citation>
    <scope>NUCLEOTIDE SEQUENCE [LARGE SCALE GENOMIC DNA]</scope>
    <source>
        <strain evidence="2">26KH-42</strain>
    </source>
</reference>
<evidence type="ECO:0000313" key="1">
    <source>
        <dbReference type="EMBL" id="QBO36220.1"/>
    </source>
</evidence>
<protein>
    <submittedName>
        <fullName evidence="1">Uncharacterized protein</fullName>
    </submittedName>
</protein>
<proteinExistence type="predicted"/>
<keyword evidence="2" id="KW-1185">Reference proteome</keyword>
<sequence length="210" mass="23612">MATVIEKLKLNKYATRVIMDVPTDMKEFEGLAYENELQKADLLIFFVYYLAQMVGAIQNVVSQQLLSDEGYLYFAYPKKASKKYTAKFGRDDIFPFLGINHLDGKIGETNLKFSKMVSLNNDFTMIGIRVITVKTARKQTVAQFVDRTDEFIALLTAVEKDHFEAITPGRQRAYVSYAFGAKTQATIDAHTAKAKLALAQGLGSVEELKK</sequence>
<gene>
    <name evidence="1" type="ORF">EQG49_06990</name>
</gene>
<accession>A0A4P6YU27</accession>
<evidence type="ECO:0000313" key="2">
    <source>
        <dbReference type="Proteomes" id="UP000292886"/>
    </source>
</evidence>
<dbReference type="RefSeq" id="WP_133363298.1">
    <property type="nucleotide sequence ID" value="NZ_CP037940.1"/>
</dbReference>
<organism evidence="1 2">
    <name type="scientific">Periweissella cryptocerci</name>
    <dbReference type="NCBI Taxonomy" id="2506420"/>
    <lineage>
        <taxon>Bacteria</taxon>
        <taxon>Bacillati</taxon>
        <taxon>Bacillota</taxon>
        <taxon>Bacilli</taxon>
        <taxon>Lactobacillales</taxon>
        <taxon>Lactobacillaceae</taxon>
        <taxon>Periweissella</taxon>
    </lineage>
</organism>
<dbReference type="EMBL" id="CP037940">
    <property type="protein sequence ID" value="QBO36220.1"/>
    <property type="molecule type" value="Genomic_DNA"/>
</dbReference>